<proteinExistence type="predicted"/>
<dbReference type="PROSITE" id="PS50987">
    <property type="entry name" value="HTH_ARSR_2"/>
    <property type="match status" value="1"/>
</dbReference>
<keyword evidence="7" id="KW-1185">Reference proteome</keyword>
<evidence type="ECO:0000313" key="6">
    <source>
        <dbReference type="EMBL" id="GGD15518.1"/>
    </source>
</evidence>
<keyword evidence="2" id="KW-0238">DNA-binding</keyword>
<sequence length="155" mass="16404">MTAGGLPCDEAAIAAATSLLKRLGHPARLAILCRLVEGEMSVAEMESTLGLRQPSLSQQLAELRSAGIIEPRRESKTVFYRLADTKARRLVELLQQMFASADVPAPVPVPTARAPKPPTTPFGAAVFARVGPGSTPPSQDAENETPSPLTSFGRT</sequence>
<keyword evidence="1" id="KW-0805">Transcription regulation</keyword>
<dbReference type="Pfam" id="PF12840">
    <property type="entry name" value="HTH_20"/>
    <property type="match status" value="1"/>
</dbReference>
<gene>
    <name evidence="6" type="ORF">GCM10011335_17940</name>
</gene>
<dbReference type="GO" id="GO:0003700">
    <property type="term" value="F:DNA-binding transcription factor activity"/>
    <property type="evidence" value="ECO:0007669"/>
    <property type="project" value="InterPro"/>
</dbReference>
<evidence type="ECO:0000259" key="5">
    <source>
        <dbReference type="PROSITE" id="PS50987"/>
    </source>
</evidence>
<dbReference type="PANTHER" id="PTHR43132">
    <property type="entry name" value="ARSENICAL RESISTANCE OPERON REPRESSOR ARSR-RELATED"/>
    <property type="match status" value="1"/>
</dbReference>
<dbReference type="PANTHER" id="PTHR43132:SF2">
    <property type="entry name" value="ARSENICAL RESISTANCE OPERON REPRESSOR ARSR-RELATED"/>
    <property type="match status" value="1"/>
</dbReference>
<dbReference type="InterPro" id="IPR001845">
    <property type="entry name" value="HTH_ArsR_DNA-bd_dom"/>
</dbReference>
<keyword evidence="3" id="KW-0804">Transcription</keyword>
<reference evidence="6" key="2">
    <citation type="submission" date="2020-09" db="EMBL/GenBank/DDBJ databases">
        <authorList>
            <person name="Sun Q."/>
            <person name="Zhou Y."/>
        </authorList>
    </citation>
    <scope>NUCLEOTIDE SEQUENCE</scope>
    <source>
        <strain evidence="6">CGMCC 1.15493</strain>
    </source>
</reference>
<dbReference type="NCBIfam" id="NF033788">
    <property type="entry name" value="HTH_metalloreg"/>
    <property type="match status" value="1"/>
</dbReference>
<evidence type="ECO:0000256" key="2">
    <source>
        <dbReference type="ARBA" id="ARBA00023125"/>
    </source>
</evidence>
<dbReference type="InterPro" id="IPR011991">
    <property type="entry name" value="ArsR-like_HTH"/>
</dbReference>
<dbReference type="GO" id="GO:0003677">
    <property type="term" value="F:DNA binding"/>
    <property type="evidence" value="ECO:0007669"/>
    <property type="project" value="UniProtKB-KW"/>
</dbReference>
<reference evidence="6" key="1">
    <citation type="journal article" date="2014" name="Int. J. Syst. Evol. Microbiol.">
        <title>Complete genome sequence of Corynebacterium casei LMG S-19264T (=DSM 44701T), isolated from a smear-ripened cheese.</title>
        <authorList>
            <consortium name="US DOE Joint Genome Institute (JGI-PGF)"/>
            <person name="Walter F."/>
            <person name="Albersmeier A."/>
            <person name="Kalinowski J."/>
            <person name="Ruckert C."/>
        </authorList>
    </citation>
    <scope>NUCLEOTIDE SEQUENCE</scope>
    <source>
        <strain evidence="6">CGMCC 1.15493</strain>
    </source>
</reference>
<evidence type="ECO:0000256" key="1">
    <source>
        <dbReference type="ARBA" id="ARBA00023015"/>
    </source>
</evidence>
<accession>A0A917D9V6</accession>
<dbReference type="SMART" id="SM00418">
    <property type="entry name" value="HTH_ARSR"/>
    <property type="match status" value="1"/>
</dbReference>
<evidence type="ECO:0000313" key="7">
    <source>
        <dbReference type="Proteomes" id="UP000613160"/>
    </source>
</evidence>
<protein>
    <recommendedName>
        <fullName evidence="5">HTH arsR-type domain-containing protein</fullName>
    </recommendedName>
</protein>
<feature type="region of interest" description="Disordered" evidence="4">
    <location>
        <begin position="114"/>
        <end position="155"/>
    </location>
</feature>
<dbReference type="InterPro" id="IPR036390">
    <property type="entry name" value="WH_DNA-bd_sf"/>
</dbReference>
<dbReference type="Proteomes" id="UP000613160">
    <property type="component" value="Unassembled WGS sequence"/>
</dbReference>
<dbReference type="SUPFAM" id="SSF46785">
    <property type="entry name" value="Winged helix' DNA-binding domain"/>
    <property type="match status" value="1"/>
</dbReference>
<evidence type="ECO:0000256" key="3">
    <source>
        <dbReference type="ARBA" id="ARBA00023163"/>
    </source>
</evidence>
<evidence type="ECO:0000256" key="4">
    <source>
        <dbReference type="SAM" id="MobiDB-lite"/>
    </source>
</evidence>
<dbReference type="AlphaFoldDB" id="A0A917D9V6"/>
<name>A0A917D9V6_9HYPH</name>
<feature type="domain" description="HTH arsR-type" evidence="5">
    <location>
        <begin position="8"/>
        <end position="102"/>
    </location>
</feature>
<dbReference type="InterPro" id="IPR051011">
    <property type="entry name" value="Metal_resp_trans_reg"/>
</dbReference>
<dbReference type="Gene3D" id="1.10.10.10">
    <property type="entry name" value="Winged helix-like DNA-binding domain superfamily/Winged helix DNA-binding domain"/>
    <property type="match status" value="1"/>
</dbReference>
<organism evidence="6 7">
    <name type="scientific">Aureimonas glaciei</name>
    <dbReference type="NCBI Taxonomy" id="1776957"/>
    <lineage>
        <taxon>Bacteria</taxon>
        <taxon>Pseudomonadati</taxon>
        <taxon>Pseudomonadota</taxon>
        <taxon>Alphaproteobacteria</taxon>
        <taxon>Hyphomicrobiales</taxon>
        <taxon>Aurantimonadaceae</taxon>
        <taxon>Aureimonas</taxon>
    </lineage>
</organism>
<comment type="caution">
    <text evidence="6">The sequence shown here is derived from an EMBL/GenBank/DDBJ whole genome shotgun (WGS) entry which is preliminary data.</text>
</comment>
<feature type="compositionally biased region" description="Polar residues" evidence="4">
    <location>
        <begin position="136"/>
        <end position="155"/>
    </location>
</feature>
<dbReference type="CDD" id="cd00090">
    <property type="entry name" value="HTH_ARSR"/>
    <property type="match status" value="1"/>
</dbReference>
<dbReference type="InterPro" id="IPR036388">
    <property type="entry name" value="WH-like_DNA-bd_sf"/>
</dbReference>
<dbReference type="PRINTS" id="PR00778">
    <property type="entry name" value="HTHARSR"/>
</dbReference>
<dbReference type="EMBL" id="BMJJ01000003">
    <property type="protein sequence ID" value="GGD15518.1"/>
    <property type="molecule type" value="Genomic_DNA"/>
</dbReference>
<dbReference type="RefSeq" id="WP_188850225.1">
    <property type="nucleotide sequence ID" value="NZ_BMJJ01000003.1"/>
</dbReference>